<keyword evidence="4 12" id="KW-0812">Transmembrane</keyword>
<dbReference type="AlphaFoldDB" id="A0A4E0QWC9"/>
<keyword evidence="8 10" id="KW-0496">Mitochondrion</keyword>
<organism evidence="13 14">
    <name type="scientific">Fasciola hepatica</name>
    <name type="common">Liver fluke</name>
    <dbReference type="NCBI Taxonomy" id="6192"/>
    <lineage>
        <taxon>Eukaryota</taxon>
        <taxon>Metazoa</taxon>
        <taxon>Spiralia</taxon>
        <taxon>Lophotrochozoa</taxon>
        <taxon>Platyhelminthes</taxon>
        <taxon>Trematoda</taxon>
        <taxon>Digenea</taxon>
        <taxon>Plagiorchiida</taxon>
        <taxon>Echinostomata</taxon>
        <taxon>Echinostomatoidea</taxon>
        <taxon>Fasciolidae</taxon>
        <taxon>Fasciola</taxon>
    </lineage>
</organism>
<keyword evidence="5 10" id="KW-1000">Mitochondrion outer membrane</keyword>
<keyword evidence="3" id="KW-0813">Transport</keyword>
<evidence type="ECO:0000313" key="13">
    <source>
        <dbReference type="EMBL" id="THD19279.1"/>
    </source>
</evidence>
<keyword evidence="9 10" id="KW-0472">Membrane</keyword>
<dbReference type="InterPro" id="IPR023392">
    <property type="entry name" value="Tom20_dom_sf"/>
</dbReference>
<evidence type="ECO:0000256" key="1">
    <source>
        <dbReference type="ARBA" id="ARBA00004572"/>
    </source>
</evidence>
<dbReference type="GO" id="GO:0005742">
    <property type="term" value="C:mitochondrial outer membrane translocase complex"/>
    <property type="evidence" value="ECO:0007669"/>
    <property type="project" value="UniProtKB-UniRule"/>
</dbReference>
<evidence type="ECO:0000256" key="6">
    <source>
        <dbReference type="ARBA" id="ARBA00022927"/>
    </source>
</evidence>
<evidence type="ECO:0000256" key="12">
    <source>
        <dbReference type="SAM" id="Phobius"/>
    </source>
</evidence>
<dbReference type="PRINTS" id="PR01989">
    <property type="entry name" value="EUOM20RECPTR"/>
</dbReference>
<accession>A0A4E0QWC9</accession>
<dbReference type="GO" id="GO:0030150">
    <property type="term" value="P:protein import into mitochondrial matrix"/>
    <property type="evidence" value="ECO:0007669"/>
    <property type="project" value="TreeGrafter"/>
</dbReference>
<comment type="caution">
    <text evidence="13">The sequence shown here is derived from an EMBL/GenBank/DDBJ whole genome shotgun (WGS) entry which is preliminary data.</text>
</comment>
<dbReference type="EMBL" id="JXXN02006848">
    <property type="protein sequence ID" value="THD19279.1"/>
    <property type="molecule type" value="Genomic_DNA"/>
</dbReference>
<evidence type="ECO:0000256" key="4">
    <source>
        <dbReference type="ARBA" id="ARBA00022692"/>
    </source>
</evidence>
<dbReference type="Pfam" id="PF02064">
    <property type="entry name" value="MAS20"/>
    <property type="match status" value="1"/>
</dbReference>
<comment type="similarity">
    <text evidence="2 10">Belongs to the Tom20 family.</text>
</comment>
<keyword evidence="13" id="KW-0675">Receptor</keyword>
<name>A0A4E0QWC9_FASHE</name>
<dbReference type="SUPFAM" id="SSF47157">
    <property type="entry name" value="Mitochondrial import receptor subunit Tom20"/>
    <property type="match status" value="1"/>
</dbReference>
<protein>
    <submittedName>
        <fullName evidence="13">Mitochondrial import receptor subunit TOM20</fullName>
    </submittedName>
</protein>
<dbReference type="PANTHER" id="PTHR12430:SF0">
    <property type="entry name" value="TRANSLOCASE OF OUTER MITOCHONDRIAL MEMBRANE 20"/>
    <property type="match status" value="1"/>
</dbReference>
<dbReference type="GO" id="GO:0016031">
    <property type="term" value="P:tRNA import into mitochondrion"/>
    <property type="evidence" value="ECO:0007669"/>
    <property type="project" value="TreeGrafter"/>
</dbReference>
<evidence type="ECO:0000256" key="10">
    <source>
        <dbReference type="PIRNR" id="PIRNR037707"/>
    </source>
</evidence>
<evidence type="ECO:0000256" key="3">
    <source>
        <dbReference type="ARBA" id="ARBA00022448"/>
    </source>
</evidence>
<evidence type="ECO:0000256" key="5">
    <source>
        <dbReference type="ARBA" id="ARBA00022787"/>
    </source>
</evidence>
<dbReference type="GO" id="GO:0006886">
    <property type="term" value="P:intracellular protein transport"/>
    <property type="evidence" value="ECO:0007669"/>
    <property type="project" value="InterPro"/>
</dbReference>
<dbReference type="InterPro" id="IPR002056">
    <property type="entry name" value="MAS20"/>
</dbReference>
<dbReference type="PANTHER" id="PTHR12430">
    <property type="entry name" value="MITOCHONDRIAL IMPORT RECEPTOR SUBUNIT TOM20"/>
    <property type="match status" value="1"/>
</dbReference>
<dbReference type="PIRSF" id="PIRSF037707">
    <property type="entry name" value="MAS20_rcpt"/>
    <property type="match status" value="1"/>
</dbReference>
<feature type="transmembrane region" description="Helical" evidence="12">
    <location>
        <begin position="6"/>
        <end position="25"/>
    </location>
</feature>
<dbReference type="Gene3D" id="1.20.960.10">
    <property type="entry name" value="Mitochondrial outer membrane translocase complex, subunit Tom20 domain"/>
    <property type="match status" value="1"/>
</dbReference>
<sequence>MLRAVFPYIAAGAGLCFVGYCIYFDRKRRSHPDFRTNLIKKRRQQALEAQKASNIPLPPLGDPAALHKFFLEQIQQGELSLSLGAIEEGVQHFAVAVTVCGQPSQLLQVLQQSLSPSVFSMIVEALPSVRSLEIRPGVNATASTETTKNGKNEIQRDRRNG</sequence>
<evidence type="ECO:0000256" key="8">
    <source>
        <dbReference type="ARBA" id="ARBA00023128"/>
    </source>
</evidence>
<gene>
    <name evidence="13" type="ORF">D915_009927</name>
</gene>
<dbReference type="GO" id="GO:0008320">
    <property type="term" value="F:protein transmembrane transporter activity"/>
    <property type="evidence" value="ECO:0007669"/>
    <property type="project" value="TreeGrafter"/>
</dbReference>
<evidence type="ECO:0000256" key="7">
    <source>
        <dbReference type="ARBA" id="ARBA00022989"/>
    </source>
</evidence>
<keyword evidence="6" id="KW-0653">Protein transport</keyword>
<dbReference type="GO" id="GO:0030943">
    <property type="term" value="F:mitochondrion targeting sequence binding"/>
    <property type="evidence" value="ECO:0007669"/>
    <property type="project" value="TreeGrafter"/>
</dbReference>
<dbReference type="PRINTS" id="PR00351">
    <property type="entry name" value="OM20RECEPTOR"/>
</dbReference>
<evidence type="ECO:0000256" key="9">
    <source>
        <dbReference type="ARBA" id="ARBA00023136"/>
    </source>
</evidence>
<reference evidence="13" key="1">
    <citation type="submission" date="2019-03" db="EMBL/GenBank/DDBJ databases">
        <title>Improved annotation for the trematode Fasciola hepatica.</title>
        <authorList>
            <person name="Choi Y.-J."/>
            <person name="Martin J."/>
            <person name="Mitreva M."/>
        </authorList>
    </citation>
    <scope>NUCLEOTIDE SEQUENCE [LARGE SCALE GENOMIC DNA]</scope>
</reference>
<feature type="compositionally biased region" description="Basic and acidic residues" evidence="11">
    <location>
        <begin position="148"/>
        <end position="161"/>
    </location>
</feature>
<proteinExistence type="inferred from homology"/>
<evidence type="ECO:0000313" key="14">
    <source>
        <dbReference type="Proteomes" id="UP000230066"/>
    </source>
</evidence>
<keyword evidence="7 12" id="KW-1133">Transmembrane helix</keyword>
<dbReference type="InterPro" id="IPR022422">
    <property type="entry name" value="MAS20_rcpt_metazoan"/>
</dbReference>
<dbReference type="Proteomes" id="UP000230066">
    <property type="component" value="Unassembled WGS sequence"/>
</dbReference>
<evidence type="ECO:0000256" key="2">
    <source>
        <dbReference type="ARBA" id="ARBA00005792"/>
    </source>
</evidence>
<keyword evidence="14" id="KW-1185">Reference proteome</keyword>
<evidence type="ECO:0000256" key="11">
    <source>
        <dbReference type="SAM" id="MobiDB-lite"/>
    </source>
</evidence>
<comment type="subcellular location">
    <subcellularLocation>
        <location evidence="1">Mitochondrion outer membrane</location>
        <topology evidence="1">Single-pass membrane protein</topology>
    </subcellularLocation>
</comment>
<feature type="region of interest" description="Disordered" evidence="11">
    <location>
        <begin position="140"/>
        <end position="161"/>
    </location>
</feature>
<dbReference type="GO" id="GO:0006605">
    <property type="term" value="P:protein targeting"/>
    <property type="evidence" value="ECO:0007669"/>
    <property type="project" value="InterPro"/>
</dbReference>